<keyword evidence="3" id="KW-0472">Membrane</keyword>
<gene>
    <name evidence="5" type="ORF">M413DRAFT_438410</name>
</gene>
<evidence type="ECO:0000256" key="1">
    <source>
        <dbReference type="ARBA" id="ARBA00004687"/>
    </source>
</evidence>
<dbReference type="InterPro" id="IPR019328">
    <property type="entry name" value="PIGH-H_dom"/>
</dbReference>
<evidence type="ECO:0000313" key="5">
    <source>
        <dbReference type="EMBL" id="KIM49240.1"/>
    </source>
</evidence>
<keyword evidence="3" id="KW-1133">Transmembrane helix</keyword>
<evidence type="ECO:0000259" key="4">
    <source>
        <dbReference type="Pfam" id="PF10181"/>
    </source>
</evidence>
<evidence type="ECO:0000256" key="3">
    <source>
        <dbReference type="SAM" id="Phobius"/>
    </source>
</evidence>
<keyword evidence="3" id="KW-0812">Transmembrane</keyword>
<organism evidence="5 6">
    <name type="scientific">Hebeloma cylindrosporum</name>
    <dbReference type="NCBI Taxonomy" id="76867"/>
    <lineage>
        <taxon>Eukaryota</taxon>
        <taxon>Fungi</taxon>
        <taxon>Dikarya</taxon>
        <taxon>Basidiomycota</taxon>
        <taxon>Agaricomycotina</taxon>
        <taxon>Agaricomycetes</taxon>
        <taxon>Agaricomycetidae</taxon>
        <taxon>Agaricales</taxon>
        <taxon>Agaricineae</taxon>
        <taxon>Hymenogastraceae</taxon>
        <taxon>Hebeloma</taxon>
    </lineage>
</organism>
<dbReference type="PANTHER" id="PTHR15231:SF1">
    <property type="entry name" value="PHOSPHATIDYLINOSITOL N-ACETYLGLUCOSAMINYLTRANSFERASE SUBUNIT H"/>
    <property type="match status" value="1"/>
</dbReference>
<protein>
    <recommendedName>
        <fullName evidence="4">Phosphatidylinositol N-acetylglucosaminyltransferase subunit H conserved domain-containing protein</fullName>
    </recommendedName>
</protein>
<dbReference type="Pfam" id="PF10181">
    <property type="entry name" value="PIG-H"/>
    <property type="match status" value="1"/>
</dbReference>
<dbReference type="GO" id="GO:0000506">
    <property type="term" value="C:glycosylphosphatidylinositol-N-acetylglucosaminyltransferase (GPI-GnT) complex"/>
    <property type="evidence" value="ECO:0007669"/>
    <property type="project" value="InterPro"/>
</dbReference>
<comment type="pathway">
    <text evidence="1">Glycolipid biosynthesis; glycosylphosphatidylinositol-anchor biosynthesis.</text>
</comment>
<dbReference type="Proteomes" id="UP000053424">
    <property type="component" value="Unassembled WGS sequence"/>
</dbReference>
<reference evidence="6" key="2">
    <citation type="submission" date="2015-01" db="EMBL/GenBank/DDBJ databases">
        <title>Evolutionary Origins and Diversification of the Mycorrhizal Mutualists.</title>
        <authorList>
            <consortium name="DOE Joint Genome Institute"/>
            <consortium name="Mycorrhizal Genomics Consortium"/>
            <person name="Kohler A."/>
            <person name="Kuo A."/>
            <person name="Nagy L.G."/>
            <person name="Floudas D."/>
            <person name="Copeland A."/>
            <person name="Barry K.W."/>
            <person name="Cichocki N."/>
            <person name="Veneault-Fourrey C."/>
            <person name="LaButti K."/>
            <person name="Lindquist E.A."/>
            <person name="Lipzen A."/>
            <person name="Lundell T."/>
            <person name="Morin E."/>
            <person name="Murat C."/>
            <person name="Riley R."/>
            <person name="Ohm R."/>
            <person name="Sun H."/>
            <person name="Tunlid A."/>
            <person name="Henrissat B."/>
            <person name="Grigoriev I.V."/>
            <person name="Hibbett D.S."/>
            <person name="Martin F."/>
        </authorList>
    </citation>
    <scope>NUCLEOTIDE SEQUENCE [LARGE SCALE GENOMIC DNA]</scope>
    <source>
        <strain evidence="6">h7</strain>
    </source>
</reference>
<dbReference type="InterPro" id="IPR044215">
    <property type="entry name" value="PIG-H"/>
</dbReference>
<comment type="similarity">
    <text evidence="2">Belongs to the PIGH family.</text>
</comment>
<proteinExistence type="inferred from homology"/>
<feature type="transmembrane region" description="Helical" evidence="3">
    <location>
        <begin position="39"/>
        <end position="61"/>
    </location>
</feature>
<dbReference type="PANTHER" id="PTHR15231">
    <property type="entry name" value="PHOSPHATIDYLINOSITOL N-ACETYLGLUCOSAMINYLTRANSFERASE SUBUNIT H"/>
    <property type="match status" value="1"/>
</dbReference>
<dbReference type="OrthoDB" id="6256716at2759"/>
<dbReference type="STRING" id="686832.A0A0C3CKK8"/>
<sequence>MDLLYRLLFHRWIIEHWLPNCTHPLSLSRTLYSRSQKKYYYPILAVFLLVVLGSSAFQVLFESVILLPPHGIQLDTHRGPFPSQPVFSIKRFIPVSNLSGIAINEGLRGWNVLFYLVALQHTRRGTVLEVAYKDLLPVQSILLQVFEGIHELLLRSPTQNNEDVH</sequence>
<reference evidence="5 6" key="1">
    <citation type="submission" date="2014-04" db="EMBL/GenBank/DDBJ databases">
        <authorList>
            <consortium name="DOE Joint Genome Institute"/>
            <person name="Kuo A."/>
            <person name="Gay G."/>
            <person name="Dore J."/>
            <person name="Kohler A."/>
            <person name="Nagy L.G."/>
            <person name="Floudas D."/>
            <person name="Copeland A."/>
            <person name="Barry K.W."/>
            <person name="Cichocki N."/>
            <person name="Veneault-Fourrey C."/>
            <person name="LaButti K."/>
            <person name="Lindquist E.A."/>
            <person name="Lipzen A."/>
            <person name="Lundell T."/>
            <person name="Morin E."/>
            <person name="Murat C."/>
            <person name="Sun H."/>
            <person name="Tunlid A."/>
            <person name="Henrissat B."/>
            <person name="Grigoriev I.V."/>
            <person name="Hibbett D.S."/>
            <person name="Martin F."/>
            <person name="Nordberg H.P."/>
            <person name="Cantor M.N."/>
            <person name="Hua S.X."/>
        </authorList>
    </citation>
    <scope>NUCLEOTIDE SEQUENCE [LARGE SCALE GENOMIC DNA]</scope>
    <source>
        <strain evidence="6">h7</strain>
    </source>
</reference>
<dbReference type="EMBL" id="KN831768">
    <property type="protein sequence ID" value="KIM49240.1"/>
    <property type="molecule type" value="Genomic_DNA"/>
</dbReference>
<dbReference type="AlphaFoldDB" id="A0A0C3CKK8"/>
<dbReference type="UniPathway" id="UPA00196"/>
<name>A0A0C3CKK8_HEBCY</name>
<dbReference type="HOGENOM" id="CLU_1610956_0_0_1"/>
<keyword evidence="6" id="KW-1185">Reference proteome</keyword>
<evidence type="ECO:0000256" key="2">
    <source>
        <dbReference type="ARBA" id="ARBA00009610"/>
    </source>
</evidence>
<dbReference type="GO" id="GO:0006506">
    <property type="term" value="P:GPI anchor biosynthetic process"/>
    <property type="evidence" value="ECO:0007669"/>
    <property type="project" value="UniProtKB-UniPathway"/>
</dbReference>
<feature type="domain" description="Phosphatidylinositol N-acetylglucosaminyltransferase subunit H conserved" evidence="4">
    <location>
        <begin position="63"/>
        <end position="127"/>
    </location>
</feature>
<accession>A0A0C3CKK8</accession>
<evidence type="ECO:0000313" key="6">
    <source>
        <dbReference type="Proteomes" id="UP000053424"/>
    </source>
</evidence>